<name>A0ABS9LE51_9MICC</name>
<reference evidence="5" key="1">
    <citation type="submission" date="2022-01" db="EMBL/GenBank/DDBJ databases">
        <authorList>
            <person name="Jo J.-H."/>
            <person name="Im W.-T."/>
        </authorList>
    </citation>
    <scope>NUCLEOTIDE SEQUENCE</scope>
    <source>
        <strain evidence="5">I2-34</strain>
    </source>
</reference>
<dbReference type="PROSITE" id="PS00189">
    <property type="entry name" value="LIPOYL"/>
    <property type="match status" value="1"/>
</dbReference>
<dbReference type="InterPro" id="IPR033753">
    <property type="entry name" value="GCV_H/Fam206"/>
</dbReference>
<evidence type="ECO:0000313" key="6">
    <source>
        <dbReference type="Proteomes" id="UP001165368"/>
    </source>
</evidence>
<dbReference type="InterPro" id="IPR002930">
    <property type="entry name" value="GCV_H"/>
</dbReference>
<dbReference type="HAMAP" id="MF_00272">
    <property type="entry name" value="GcvH"/>
    <property type="match status" value="1"/>
</dbReference>
<dbReference type="RefSeq" id="WP_237827454.1">
    <property type="nucleotide sequence ID" value="NZ_JAKLTQ010000041.1"/>
</dbReference>
<feature type="domain" description="Lipoyl-binding" evidence="4">
    <location>
        <begin position="24"/>
        <end position="106"/>
    </location>
</feature>
<dbReference type="InterPro" id="IPR003016">
    <property type="entry name" value="2-oxoA_DH_lipoyl-BS"/>
</dbReference>
<dbReference type="PANTHER" id="PTHR11715:SF3">
    <property type="entry name" value="GLYCINE CLEAVAGE SYSTEM H PROTEIN-RELATED"/>
    <property type="match status" value="1"/>
</dbReference>
<evidence type="ECO:0000313" key="5">
    <source>
        <dbReference type="EMBL" id="MCG2624955.1"/>
    </source>
</evidence>
<comment type="cofactor">
    <cofactor evidence="3">
        <name>(R)-lipoate</name>
        <dbReference type="ChEBI" id="CHEBI:83088"/>
    </cofactor>
    <text evidence="3">Binds 1 lipoyl cofactor covalently.</text>
</comment>
<protein>
    <recommendedName>
        <fullName evidence="3">Glycine cleavage system H protein</fullName>
    </recommendedName>
</protein>
<dbReference type="EMBL" id="JAKLTQ010000041">
    <property type="protein sequence ID" value="MCG2624955.1"/>
    <property type="molecule type" value="Genomic_DNA"/>
</dbReference>
<dbReference type="NCBIfam" id="TIGR00527">
    <property type="entry name" value="gcvH"/>
    <property type="match status" value="1"/>
</dbReference>
<comment type="function">
    <text evidence="3">The glycine cleavage system catalyzes the degradation of glycine. The H protein shuttles the methylamine group of glycine from the P protein to the T protein.</text>
</comment>
<comment type="caution">
    <text evidence="5">The sequence shown here is derived from an EMBL/GenBank/DDBJ whole genome shotgun (WGS) entry which is preliminary data.</text>
</comment>
<dbReference type="InterPro" id="IPR011053">
    <property type="entry name" value="Single_hybrid_motif"/>
</dbReference>
<evidence type="ECO:0000256" key="1">
    <source>
        <dbReference type="ARBA" id="ARBA00009249"/>
    </source>
</evidence>
<feature type="modified residue" description="N6-lipoyllysine" evidence="3">
    <location>
        <position position="65"/>
    </location>
</feature>
<comment type="subunit">
    <text evidence="3">The glycine cleavage system is composed of four proteins: P, T, L and H.</text>
</comment>
<evidence type="ECO:0000256" key="2">
    <source>
        <dbReference type="ARBA" id="ARBA00022823"/>
    </source>
</evidence>
<keyword evidence="6" id="KW-1185">Reference proteome</keyword>
<keyword evidence="2 3" id="KW-0450">Lipoyl</keyword>
<organism evidence="5 6">
    <name type="scientific">Arthrobacter hankyongi</name>
    <dbReference type="NCBI Taxonomy" id="2904801"/>
    <lineage>
        <taxon>Bacteria</taxon>
        <taxon>Bacillati</taxon>
        <taxon>Actinomycetota</taxon>
        <taxon>Actinomycetes</taxon>
        <taxon>Micrococcales</taxon>
        <taxon>Micrococcaceae</taxon>
        <taxon>Arthrobacter</taxon>
    </lineage>
</organism>
<dbReference type="CDD" id="cd06848">
    <property type="entry name" value="GCS_H"/>
    <property type="match status" value="1"/>
</dbReference>
<dbReference type="Pfam" id="PF01597">
    <property type="entry name" value="GCV_H"/>
    <property type="match status" value="1"/>
</dbReference>
<dbReference type="PANTHER" id="PTHR11715">
    <property type="entry name" value="GLYCINE CLEAVAGE SYSTEM H PROTEIN"/>
    <property type="match status" value="1"/>
</dbReference>
<dbReference type="PROSITE" id="PS50968">
    <property type="entry name" value="BIOTINYL_LIPOYL"/>
    <property type="match status" value="1"/>
</dbReference>
<dbReference type="InterPro" id="IPR000089">
    <property type="entry name" value="Biotin_lipoyl"/>
</dbReference>
<dbReference type="InterPro" id="IPR017453">
    <property type="entry name" value="GCV_H_sub"/>
</dbReference>
<dbReference type="SUPFAM" id="SSF51230">
    <property type="entry name" value="Single hybrid motif"/>
    <property type="match status" value="1"/>
</dbReference>
<accession>A0ABS9LE51</accession>
<dbReference type="Proteomes" id="UP001165368">
    <property type="component" value="Unassembled WGS sequence"/>
</dbReference>
<comment type="similarity">
    <text evidence="1 3">Belongs to the GcvH family.</text>
</comment>
<gene>
    <name evidence="3 5" type="primary">gcvH</name>
    <name evidence="5" type="ORF">LVY72_23995</name>
</gene>
<proteinExistence type="inferred from homology"/>
<sequence>MSKIVADLKYSAEHEWVAADASGPSVVGVSAVAADALGDVVYVDLPEVGSSVTAGETCGEIESTKSVSDLYSPVTGEVTEVNDEVVADPALINNDPYGAGWLFKVNVESEGPLLSAEEYAAANGGEL</sequence>
<evidence type="ECO:0000259" key="4">
    <source>
        <dbReference type="PROSITE" id="PS50968"/>
    </source>
</evidence>
<dbReference type="NCBIfam" id="NF002270">
    <property type="entry name" value="PRK01202.1"/>
    <property type="match status" value="1"/>
</dbReference>
<evidence type="ECO:0000256" key="3">
    <source>
        <dbReference type="HAMAP-Rule" id="MF_00272"/>
    </source>
</evidence>
<dbReference type="Gene3D" id="2.40.50.100">
    <property type="match status" value="1"/>
</dbReference>